<organism evidence="1 2">
    <name type="scientific">Treponema brennaborense (strain DSM 12168 / CIP 105900 / DD5/3)</name>
    <dbReference type="NCBI Taxonomy" id="906968"/>
    <lineage>
        <taxon>Bacteria</taxon>
        <taxon>Pseudomonadati</taxon>
        <taxon>Spirochaetota</taxon>
        <taxon>Spirochaetia</taxon>
        <taxon>Spirochaetales</taxon>
        <taxon>Treponemataceae</taxon>
        <taxon>Treponema</taxon>
    </lineage>
</organism>
<name>F4LMW8_TREBD</name>
<dbReference type="RefSeq" id="WP_013759559.1">
    <property type="nucleotide sequence ID" value="NC_015500.1"/>
</dbReference>
<accession>F4LMW8</accession>
<dbReference type="OrthoDB" id="28592at136"/>
<gene>
    <name evidence="1" type="ordered locus">Trebr_2451</name>
</gene>
<dbReference type="KEGG" id="tbe:Trebr_2451"/>
<sequence length="386" mass="45887">MIWLRKRQDDQLIYAEQNSGDYIKNEMLSFSDYKQSIEESILDDNLENDIKWKSFQLVDVYLRCMIVYKWIVIPTIKGKIAFFKAFASPKKLKEYVSIDCLIPSEKILSLPHNIQENFQTIFNEVMNDFVKEYKYVVKIFKRNVLFHKTESLLYANTSISFLLYGGLWSALRVLPKAKNSLGELIADTKPMNVIDFIDTPICHINEFEQIENEIKDKPEFFKLTVIQSIDYFITLQKLYFVKLTKEEYLKLKCYFFEDCEFDIKKQFLDLLQDSNFVAIKNNCPEFQDYCYILLKTRILKYENNILQATKKDSWGVYYPGSFIHDKNLELVKHFNQINTYFMELFGLKKNKDLNDKESYSVTYNGYKNLSNNTIIPKLNELKISRK</sequence>
<dbReference type="Proteomes" id="UP000006546">
    <property type="component" value="Chromosome"/>
</dbReference>
<dbReference type="STRING" id="906968.Trebr_2451"/>
<dbReference type="EMBL" id="CP002696">
    <property type="protein sequence ID" value="AEE17858.1"/>
    <property type="molecule type" value="Genomic_DNA"/>
</dbReference>
<dbReference type="AlphaFoldDB" id="F4LMW8"/>
<dbReference type="HOGENOM" id="CLU_715594_0_0_12"/>
<evidence type="ECO:0000313" key="2">
    <source>
        <dbReference type="Proteomes" id="UP000006546"/>
    </source>
</evidence>
<proteinExistence type="predicted"/>
<protein>
    <submittedName>
        <fullName evidence="1">Uncharacterized protein</fullName>
    </submittedName>
</protein>
<reference evidence="2" key="1">
    <citation type="submission" date="2011-04" db="EMBL/GenBank/DDBJ databases">
        <title>The complete genome of Treponema brennaborense DSM 12168.</title>
        <authorList>
            <person name="Lucas S."/>
            <person name="Han J."/>
            <person name="Lapidus A."/>
            <person name="Bruce D."/>
            <person name="Goodwin L."/>
            <person name="Pitluck S."/>
            <person name="Peters L."/>
            <person name="Kyrpides N."/>
            <person name="Mavromatis K."/>
            <person name="Ivanova N."/>
            <person name="Mikhailova N."/>
            <person name="Pagani I."/>
            <person name="Teshima H."/>
            <person name="Detter J.C."/>
            <person name="Tapia R."/>
            <person name="Han C."/>
            <person name="Land M."/>
            <person name="Hauser L."/>
            <person name="Markowitz V."/>
            <person name="Cheng J.-F."/>
            <person name="Hugenholtz P."/>
            <person name="Woyke T."/>
            <person name="Wu D."/>
            <person name="Gronow S."/>
            <person name="Wellnitz S."/>
            <person name="Brambilla E."/>
            <person name="Klenk H.-P."/>
            <person name="Eisen J.A."/>
        </authorList>
    </citation>
    <scope>NUCLEOTIDE SEQUENCE [LARGE SCALE GENOMIC DNA]</scope>
    <source>
        <strain evidence="2">DSM 12168 / CIP 105900 / DD5/3</strain>
    </source>
</reference>
<evidence type="ECO:0000313" key="1">
    <source>
        <dbReference type="EMBL" id="AEE17858.1"/>
    </source>
</evidence>
<keyword evidence="2" id="KW-1185">Reference proteome</keyword>
<dbReference type="eggNOG" id="ENOG503299U">
    <property type="taxonomic scope" value="Bacteria"/>
</dbReference>